<dbReference type="PROSITE" id="PS52045">
    <property type="entry name" value="NEPROSIN_PEP_CD"/>
    <property type="match status" value="1"/>
</dbReference>
<organism evidence="2 3">
    <name type="scientific">Linum tenue</name>
    <dbReference type="NCBI Taxonomy" id="586396"/>
    <lineage>
        <taxon>Eukaryota</taxon>
        <taxon>Viridiplantae</taxon>
        <taxon>Streptophyta</taxon>
        <taxon>Embryophyta</taxon>
        <taxon>Tracheophyta</taxon>
        <taxon>Spermatophyta</taxon>
        <taxon>Magnoliopsida</taxon>
        <taxon>eudicotyledons</taxon>
        <taxon>Gunneridae</taxon>
        <taxon>Pentapetalae</taxon>
        <taxon>rosids</taxon>
        <taxon>fabids</taxon>
        <taxon>Malpighiales</taxon>
        <taxon>Linaceae</taxon>
        <taxon>Linum</taxon>
    </lineage>
</organism>
<name>A0AAV0NVM0_9ROSI</name>
<dbReference type="EMBL" id="CAMGYJ010000008">
    <property type="protein sequence ID" value="CAI0462221.1"/>
    <property type="molecule type" value="Genomic_DNA"/>
</dbReference>
<dbReference type="AlphaFoldDB" id="A0AAV0NVM0"/>
<comment type="caution">
    <text evidence="2">The sequence shown here is derived from an EMBL/GenBank/DDBJ whole genome shotgun (WGS) entry which is preliminary data.</text>
</comment>
<keyword evidence="3" id="KW-1185">Reference proteome</keyword>
<evidence type="ECO:0000259" key="1">
    <source>
        <dbReference type="PROSITE" id="PS52045"/>
    </source>
</evidence>
<evidence type="ECO:0000313" key="3">
    <source>
        <dbReference type="Proteomes" id="UP001154282"/>
    </source>
</evidence>
<dbReference type="InterPro" id="IPR053168">
    <property type="entry name" value="Glutamic_endopeptidase"/>
</dbReference>
<feature type="domain" description="Neprosin PEP catalytic" evidence="1">
    <location>
        <begin position="1"/>
        <end position="245"/>
    </location>
</feature>
<dbReference type="Pfam" id="PF03080">
    <property type="entry name" value="Neprosin"/>
    <property type="match status" value="1"/>
</dbReference>
<reference evidence="2" key="1">
    <citation type="submission" date="2022-08" db="EMBL/GenBank/DDBJ databases">
        <authorList>
            <person name="Gutierrez-Valencia J."/>
        </authorList>
    </citation>
    <scope>NUCLEOTIDE SEQUENCE</scope>
</reference>
<dbReference type="PANTHER" id="PTHR31589:SF221">
    <property type="entry name" value="LIGASE, PUTATIVE (DUF239)-RELATED"/>
    <property type="match status" value="1"/>
</dbReference>
<gene>
    <name evidence="2" type="ORF">LITE_LOCUS35264</name>
</gene>
<accession>A0AAV0NVM0</accession>
<protein>
    <recommendedName>
        <fullName evidence="1">Neprosin PEP catalytic domain-containing protein</fullName>
    </recommendedName>
</protein>
<dbReference type="PANTHER" id="PTHR31589">
    <property type="entry name" value="PROTEIN, PUTATIVE (DUF239)-RELATED-RELATED"/>
    <property type="match status" value="1"/>
</dbReference>
<evidence type="ECO:0000313" key="2">
    <source>
        <dbReference type="EMBL" id="CAI0462221.1"/>
    </source>
</evidence>
<sequence length="246" mass="27446">MLQRFFLDRASMEQWVILMYGTQTRKKKSKVQLSYGLQMAKAKISIPLRLGGRFVINYNNNSPPPFSSWADDYKTTGCYNMGCPGFVQTNHKIALGAFLDPASTYGGKQLFVSILIYRDDENGNWWFNVQGQDVGYWPPDIFNGGLKGTASLLEWGGEIVNSNPGGLHTSTGMGSGHFPSEGYGKAAWFKNLKYISDGGREVRDAQGITPYATKPNCYDIDLKDWDSDMEVHFYFGGPGYSSTCQN</sequence>
<proteinExistence type="predicted"/>
<dbReference type="Proteomes" id="UP001154282">
    <property type="component" value="Unassembled WGS sequence"/>
</dbReference>
<dbReference type="InterPro" id="IPR004314">
    <property type="entry name" value="Neprosin"/>
</dbReference>